<gene>
    <name evidence="2" type="ORF">KF707C_11920</name>
</gene>
<name>A0AAD1FDN5_METFU</name>
<dbReference type="EMBL" id="AP014862">
    <property type="protein sequence ID" value="BAU72880.1"/>
    <property type="molecule type" value="Genomic_DNA"/>
</dbReference>
<proteinExistence type="predicted"/>
<protein>
    <submittedName>
        <fullName evidence="2">Uncharacterized protein</fullName>
    </submittedName>
</protein>
<dbReference type="KEGG" id="pfuw:KF707C_11920"/>
<reference evidence="3" key="1">
    <citation type="submission" date="2015-05" db="EMBL/GenBank/DDBJ databases">
        <title>Draft genome sequencing of a biphenyl-degrading bacterium, Pseudomonas balearica KF707 (=NBRC110670).</title>
        <authorList>
            <person name="Kimura N."/>
            <person name="Hirose J."/>
            <person name="Watanabe T."/>
            <person name="Suenaga H."/>
            <person name="Fujihara H."/>
            <person name="Noguchi M."/>
            <person name="Hashimoto M."/>
            <person name="Shimodaira J."/>
            <person name="Tsuchikane K."/>
            <person name="Hosoyama A."/>
            <person name="Yamazoe A."/>
            <person name="Fujita N."/>
            <person name="Furukawa K."/>
        </authorList>
    </citation>
    <scope>NUCLEOTIDE SEQUENCE [LARGE SCALE GENOMIC DNA]</scope>
    <source>
        <strain evidence="3">DSM 10086 / NBRC 110670 / KF707</strain>
    </source>
</reference>
<evidence type="ECO:0000313" key="2">
    <source>
        <dbReference type="EMBL" id="BAU72880.1"/>
    </source>
</evidence>
<feature type="region of interest" description="Disordered" evidence="1">
    <location>
        <begin position="35"/>
        <end position="70"/>
    </location>
</feature>
<keyword evidence="3" id="KW-1185">Reference proteome</keyword>
<reference evidence="2 3" key="2">
    <citation type="journal article" date="2017" name="Int. J. Syst. Evol. Microbiol.">
        <title>Pseudomonas furukawaii sp. nov., a polychlorinated biphenyl-degrading bacterium isolated from biphenyl-contaminated soil in Japan.</title>
        <authorList>
            <person name="Kimura N."/>
            <person name="Watanabe T."/>
            <person name="Suenaga H."/>
            <person name="Fujihara H."/>
            <person name="Futagami T."/>
            <person name="Goto M."/>
            <person name="Hanada S."/>
            <person name="Hirose J."/>
        </authorList>
    </citation>
    <scope>NUCLEOTIDE SEQUENCE [LARGE SCALE GENOMIC DNA]</scope>
    <source>
        <strain evidence="3">DSM 10086 / NBRC 110670 / KF707</strain>
    </source>
</reference>
<accession>A0AAD1FDN5</accession>
<dbReference type="Proteomes" id="UP000218554">
    <property type="component" value="Chromosome"/>
</dbReference>
<dbReference type="AlphaFoldDB" id="A0AAD1FDN5"/>
<evidence type="ECO:0000313" key="3">
    <source>
        <dbReference type="Proteomes" id="UP000218554"/>
    </source>
</evidence>
<organism evidence="2 3">
    <name type="scientific">Metapseudomonas furukawaii</name>
    <name type="common">Pseudomonas furukawaii</name>
    <dbReference type="NCBI Taxonomy" id="1149133"/>
    <lineage>
        <taxon>Bacteria</taxon>
        <taxon>Pseudomonadati</taxon>
        <taxon>Pseudomonadota</taxon>
        <taxon>Gammaproteobacteria</taxon>
        <taxon>Pseudomonadales</taxon>
        <taxon>Pseudomonadaceae</taxon>
        <taxon>Metapseudomonas</taxon>
    </lineage>
</organism>
<sequence>MLAEGGGDRLLQYRELQVRGMQTLDDESERFARLVEDSPTAAGSTDAQPIAAPATRHQSRTPYRQVDDRH</sequence>
<evidence type="ECO:0000256" key="1">
    <source>
        <dbReference type="SAM" id="MobiDB-lite"/>
    </source>
</evidence>